<evidence type="ECO:0000259" key="20">
    <source>
        <dbReference type="Pfam" id="PF00694"/>
    </source>
</evidence>
<dbReference type="AlphaFoldDB" id="A0A8H5LVT8"/>
<dbReference type="CDD" id="cd01577">
    <property type="entry name" value="IPMI_Swivel"/>
    <property type="match status" value="1"/>
</dbReference>
<name>A0A8H5LVT8_9AGAR</name>
<dbReference type="PANTHER" id="PTHR43822">
    <property type="entry name" value="HOMOACONITASE, MITOCHONDRIAL-RELATED"/>
    <property type="match status" value="1"/>
</dbReference>
<organism evidence="21 22">
    <name type="scientific">Tetrapyrgos nigripes</name>
    <dbReference type="NCBI Taxonomy" id="182062"/>
    <lineage>
        <taxon>Eukaryota</taxon>
        <taxon>Fungi</taxon>
        <taxon>Dikarya</taxon>
        <taxon>Basidiomycota</taxon>
        <taxon>Agaricomycotina</taxon>
        <taxon>Agaricomycetes</taxon>
        <taxon>Agaricomycetidae</taxon>
        <taxon>Agaricales</taxon>
        <taxon>Marasmiineae</taxon>
        <taxon>Marasmiaceae</taxon>
        <taxon>Tetrapyrgos</taxon>
    </lineage>
</organism>
<dbReference type="InterPro" id="IPR036008">
    <property type="entry name" value="Aconitase_4Fe-4S_dom"/>
</dbReference>
<dbReference type="Proteomes" id="UP000559256">
    <property type="component" value="Unassembled WGS sequence"/>
</dbReference>
<evidence type="ECO:0000256" key="18">
    <source>
        <dbReference type="SAM" id="MobiDB-lite"/>
    </source>
</evidence>
<comment type="cofactor">
    <cofactor evidence="2">
        <name>[4Fe-4S] cluster</name>
        <dbReference type="ChEBI" id="CHEBI:49883"/>
    </cofactor>
</comment>
<dbReference type="GO" id="GO:0051539">
    <property type="term" value="F:4 iron, 4 sulfur cluster binding"/>
    <property type="evidence" value="ECO:0007669"/>
    <property type="project" value="UniProtKB-KW"/>
</dbReference>
<dbReference type="InterPro" id="IPR015931">
    <property type="entry name" value="Acnase/IPM_dHydase_lsu_aba_1/3"/>
</dbReference>
<keyword evidence="9" id="KW-0004">4Fe-4S</keyword>
<dbReference type="GO" id="GO:0003861">
    <property type="term" value="F:3-isopropylmalate dehydratase activity"/>
    <property type="evidence" value="ECO:0007669"/>
    <property type="project" value="UniProtKB-EC"/>
</dbReference>
<comment type="catalytic activity">
    <reaction evidence="1">
        <text>(2R,3S)-3-isopropylmalate = (2S)-2-isopropylmalate</text>
        <dbReference type="Rhea" id="RHEA:32287"/>
        <dbReference type="ChEBI" id="CHEBI:1178"/>
        <dbReference type="ChEBI" id="CHEBI:35121"/>
        <dbReference type="EC" id="4.2.1.33"/>
    </reaction>
</comment>
<dbReference type="InterPro" id="IPR015928">
    <property type="entry name" value="Aconitase/3IPM_dehydase_swvl"/>
</dbReference>
<dbReference type="InterPro" id="IPR001030">
    <property type="entry name" value="Acoase/IPM_deHydtase_lsu_aba"/>
</dbReference>
<keyword evidence="15" id="KW-0100">Branched-chain amino acid biosynthesis</keyword>
<evidence type="ECO:0000256" key="8">
    <source>
        <dbReference type="ARBA" id="ARBA00022430"/>
    </source>
</evidence>
<dbReference type="GO" id="GO:0009098">
    <property type="term" value="P:L-leucine biosynthetic process"/>
    <property type="evidence" value="ECO:0007669"/>
    <property type="project" value="UniProtKB-UniPathway"/>
</dbReference>
<keyword evidence="12" id="KW-0408">Iron</keyword>
<comment type="caution">
    <text evidence="21">The sequence shown here is derived from an EMBL/GenBank/DDBJ whole genome shotgun (WGS) entry which is preliminary data.</text>
</comment>
<dbReference type="Gene3D" id="3.20.19.10">
    <property type="entry name" value="Aconitase, domain 4"/>
    <property type="match status" value="1"/>
</dbReference>
<dbReference type="PROSITE" id="PS01244">
    <property type="entry name" value="ACONITASE_2"/>
    <property type="match status" value="1"/>
</dbReference>
<dbReference type="NCBIfam" id="NF004016">
    <property type="entry name" value="PRK05478.1"/>
    <property type="match status" value="1"/>
</dbReference>
<dbReference type="InterPro" id="IPR050067">
    <property type="entry name" value="IPM_dehydratase_rel_enz"/>
</dbReference>
<proteinExistence type="inferred from homology"/>
<feature type="domain" description="Aconitase A/isopropylmalate dehydratase small subunit swivel" evidence="20">
    <location>
        <begin position="560"/>
        <end position="681"/>
    </location>
</feature>
<sequence>MKNSTSESSTPSTLYDKIWEKHVVYDPDIDDSTQAKLIYVDRHLVHEVSSPQAFDGLWSAKRSVRRPDCTLATADHNVPTTPGRNSFKTEEYIKESASRAQYMALEKNVRRSRIPYFSLWDTRQGIVHVIGGEQGFILPGVVAVCGDSHTSTLGAFGALAFGIGTSEVEHVLATQTIRLRKSKSMRILVNGTLGLGVTSKDVILHIIRTIGTAGGTGYVIEYAGDVVRGLSMEARMTICNMSIESGARAGMVAPDETTFAYLKGRPMAPPSTNVPVAWDGEKDIWDEAVEYWKTLKSDEGAKFDKEVVIQAEDISPTVTWGTSPEDNVPITGCVPDPKAIQNQAKREGVEKALEYMGLVGSTRMEDIKIDKVFLGSCTNSRIEDLRIAANILASVGPEARVAEGVMAMVVPGSGVVKRQAEEEGLDVLFKRAGFDWREAGCSMCIGLNPDQLGSGERCASTSNRNFRDRQGTGGRTHLVSPAMAVAAALKGRLTDVRTLVKTEELKKSTTDAVKKAGSLPDLLFEEQVSVPDLPEPKESLKLDSSSGSEDAMAARRQSRRFTSVRGVAVPLRMENIDTDMLVPAPLLKGLTRTGLAKALFNRFRWDPVTKEETDFILNQKPWKEAKIVVSAGKNFGCGSSREHAVWALKDFGITCVIAPSYGDIFFNNCLQNGVLLVTLSESICETLANYAATGEEMEVDLEKQEIRCLRRRDLQDSDDSMVTPFNVDPVNRDRLLAGLDDIDMTLSVEKEVSKYEEKRRREWRWLELDNGLEKAKKKIITGKSMEW</sequence>
<keyword evidence="11" id="KW-0479">Metal-binding</keyword>
<dbReference type="EMBL" id="JAACJM010000009">
    <property type="protein sequence ID" value="KAF5371181.1"/>
    <property type="molecule type" value="Genomic_DNA"/>
</dbReference>
<dbReference type="NCBIfam" id="TIGR00170">
    <property type="entry name" value="leuC"/>
    <property type="match status" value="1"/>
</dbReference>
<evidence type="ECO:0000256" key="5">
    <source>
        <dbReference type="ARBA" id="ARBA00007185"/>
    </source>
</evidence>
<evidence type="ECO:0000256" key="4">
    <source>
        <dbReference type="ARBA" id="ARBA00004729"/>
    </source>
</evidence>
<dbReference type="InterPro" id="IPR033941">
    <property type="entry name" value="IPMI_cat"/>
</dbReference>
<keyword evidence="8" id="KW-0432">Leucine biosynthesis</keyword>
<dbReference type="InterPro" id="IPR000573">
    <property type="entry name" value="AconitaseA/IPMdHydase_ssu_swvl"/>
</dbReference>
<evidence type="ECO:0000256" key="15">
    <source>
        <dbReference type="ARBA" id="ARBA00023304"/>
    </source>
</evidence>
<protein>
    <recommendedName>
        <fullName evidence="7">3-isopropylmalate dehydratase</fullName>
        <ecNumber evidence="6">4.2.1.33</ecNumber>
    </recommendedName>
    <alternativeName>
        <fullName evidence="16">Alpha-IPM isomerase</fullName>
    </alternativeName>
    <alternativeName>
        <fullName evidence="17">Isopropylmalate isomerase</fullName>
    </alternativeName>
</protein>
<evidence type="ECO:0000256" key="17">
    <source>
        <dbReference type="ARBA" id="ARBA00033368"/>
    </source>
</evidence>
<evidence type="ECO:0000259" key="19">
    <source>
        <dbReference type="Pfam" id="PF00330"/>
    </source>
</evidence>
<feature type="region of interest" description="Disordered" evidence="18">
    <location>
        <begin position="528"/>
        <end position="556"/>
    </location>
</feature>
<comment type="function">
    <text evidence="3">Catalyzes the isomerization between 2-isopropylmalate and 3-isopropylmalate, via the formation of 2-isopropylmaleate.</text>
</comment>
<evidence type="ECO:0000256" key="11">
    <source>
        <dbReference type="ARBA" id="ARBA00022723"/>
    </source>
</evidence>
<dbReference type="Gene3D" id="3.30.499.10">
    <property type="entry name" value="Aconitase, domain 3"/>
    <property type="match status" value="2"/>
</dbReference>
<keyword evidence="22" id="KW-1185">Reference proteome</keyword>
<dbReference type="PRINTS" id="PR00415">
    <property type="entry name" value="ACONITASE"/>
</dbReference>
<reference evidence="21 22" key="1">
    <citation type="journal article" date="2020" name="ISME J.">
        <title>Uncovering the hidden diversity of litter-decomposition mechanisms in mushroom-forming fungi.</title>
        <authorList>
            <person name="Floudas D."/>
            <person name="Bentzer J."/>
            <person name="Ahren D."/>
            <person name="Johansson T."/>
            <person name="Persson P."/>
            <person name="Tunlid A."/>
        </authorList>
    </citation>
    <scope>NUCLEOTIDE SEQUENCE [LARGE SCALE GENOMIC DNA]</scope>
    <source>
        <strain evidence="21 22">CBS 291.85</strain>
    </source>
</reference>
<evidence type="ECO:0000256" key="2">
    <source>
        <dbReference type="ARBA" id="ARBA00001966"/>
    </source>
</evidence>
<dbReference type="SUPFAM" id="SSF52016">
    <property type="entry name" value="LeuD/IlvD-like"/>
    <property type="match status" value="1"/>
</dbReference>
<evidence type="ECO:0000256" key="9">
    <source>
        <dbReference type="ARBA" id="ARBA00022485"/>
    </source>
</evidence>
<evidence type="ECO:0000256" key="7">
    <source>
        <dbReference type="ARBA" id="ARBA00014371"/>
    </source>
</evidence>
<dbReference type="NCBIfam" id="NF002458">
    <property type="entry name" value="PRK01641.1"/>
    <property type="match status" value="1"/>
</dbReference>
<evidence type="ECO:0000256" key="13">
    <source>
        <dbReference type="ARBA" id="ARBA00023014"/>
    </source>
</evidence>
<evidence type="ECO:0000313" key="22">
    <source>
        <dbReference type="Proteomes" id="UP000559256"/>
    </source>
</evidence>
<keyword evidence="10" id="KW-0028">Amino-acid biosynthesis</keyword>
<evidence type="ECO:0000256" key="12">
    <source>
        <dbReference type="ARBA" id="ARBA00023004"/>
    </source>
</evidence>
<evidence type="ECO:0000256" key="10">
    <source>
        <dbReference type="ARBA" id="ARBA00022605"/>
    </source>
</evidence>
<dbReference type="Pfam" id="PF00694">
    <property type="entry name" value="Aconitase_C"/>
    <property type="match status" value="1"/>
</dbReference>
<dbReference type="NCBIfam" id="TIGR00171">
    <property type="entry name" value="leuD"/>
    <property type="match status" value="1"/>
</dbReference>
<dbReference type="Pfam" id="PF00330">
    <property type="entry name" value="Aconitase"/>
    <property type="match status" value="1"/>
</dbReference>
<evidence type="ECO:0000256" key="1">
    <source>
        <dbReference type="ARBA" id="ARBA00000491"/>
    </source>
</evidence>
<feature type="region of interest" description="Disordered" evidence="18">
    <location>
        <begin position="456"/>
        <end position="475"/>
    </location>
</feature>
<evidence type="ECO:0000256" key="16">
    <source>
        <dbReference type="ARBA" id="ARBA00031631"/>
    </source>
</evidence>
<dbReference type="PANTHER" id="PTHR43822:SF9">
    <property type="entry name" value="3-ISOPROPYLMALATE DEHYDRATASE"/>
    <property type="match status" value="1"/>
</dbReference>
<feature type="domain" description="Aconitase/3-isopropylmalate dehydratase large subunit alpha/beta/alpha" evidence="19">
    <location>
        <begin position="16"/>
        <end position="491"/>
    </location>
</feature>
<dbReference type="GO" id="GO:0009316">
    <property type="term" value="C:3-isopropylmalate dehydratase complex"/>
    <property type="evidence" value="ECO:0007669"/>
    <property type="project" value="InterPro"/>
</dbReference>
<dbReference type="HAMAP" id="MF_01026">
    <property type="entry name" value="LeuC_type1"/>
    <property type="match status" value="1"/>
</dbReference>
<keyword evidence="14" id="KW-0456">Lyase</keyword>
<dbReference type="InterPro" id="IPR018136">
    <property type="entry name" value="Aconitase_4Fe-4S_BS"/>
</dbReference>
<dbReference type="UniPathway" id="UPA00048">
    <property type="reaction ID" value="UER00071"/>
</dbReference>
<dbReference type="InterPro" id="IPR004430">
    <property type="entry name" value="3-IsopropMal_deHydase_lsu"/>
</dbReference>
<evidence type="ECO:0000256" key="14">
    <source>
        <dbReference type="ARBA" id="ARBA00023239"/>
    </source>
</evidence>
<comment type="pathway">
    <text evidence="4">Amino-acid biosynthesis; L-leucine biosynthesis; L-leucine from 3-methyl-2-oxobutanoate: step 2/4.</text>
</comment>
<dbReference type="CDD" id="cd01583">
    <property type="entry name" value="IPMI"/>
    <property type="match status" value="1"/>
</dbReference>
<comment type="similarity">
    <text evidence="5">Belongs to the aconitase/IPM isomerase family.</text>
</comment>
<dbReference type="InterPro" id="IPR033940">
    <property type="entry name" value="IPMI_Swivel"/>
</dbReference>
<keyword evidence="13" id="KW-0411">Iron-sulfur</keyword>
<evidence type="ECO:0000256" key="3">
    <source>
        <dbReference type="ARBA" id="ARBA00002695"/>
    </source>
</evidence>
<dbReference type="GO" id="GO:0046872">
    <property type="term" value="F:metal ion binding"/>
    <property type="evidence" value="ECO:0007669"/>
    <property type="project" value="UniProtKB-KW"/>
</dbReference>
<evidence type="ECO:0000256" key="6">
    <source>
        <dbReference type="ARBA" id="ARBA00011998"/>
    </source>
</evidence>
<gene>
    <name evidence="21" type="ORF">D9758_004218</name>
</gene>
<dbReference type="EC" id="4.2.1.33" evidence="6"/>
<dbReference type="OrthoDB" id="419183at2759"/>
<dbReference type="PROSITE" id="PS00450">
    <property type="entry name" value="ACONITASE_1"/>
    <property type="match status" value="1"/>
</dbReference>
<accession>A0A8H5LVT8</accession>
<dbReference type="SUPFAM" id="SSF53732">
    <property type="entry name" value="Aconitase iron-sulfur domain"/>
    <property type="match status" value="1"/>
</dbReference>
<evidence type="ECO:0000313" key="21">
    <source>
        <dbReference type="EMBL" id="KAF5371181.1"/>
    </source>
</evidence>
<dbReference type="NCBIfam" id="NF009116">
    <property type="entry name" value="PRK12466.1"/>
    <property type="match status" value="1"/>
</dbReference>
<dbReference type="InterPro" id="IPR004431">
    <property type="entry name" value="3-IsopropMal_deHydase_ssu"/>
</dbReference>